<dbReference type="PROSITE" id="PS50929">
    <property type="entry name" value="ABC_TM1F"/>
    <property type="match status" value="1"/>
</dbReference>
<feature type="transmembrane region" description="Helical" evidence="11">
    <location>
        <begin position="206"/>
        <end position="225"/>
    </location>
</feature>
<proteinExistence type="predicted"/>
<keyword evidence="10 11" id="KW-0472">Membrane</keyword>
<dbReference type="CDD" id="cd02418">
    <property type="entry name" value="Peptidase_C39B"/>
    <property type="match status" value="1"/>
</dbReference>
<evidence type="ECO:0000256" key="4">
    <source>
        <dbReference type="ARBA" id="ARBA00022692"/>
    </source>
</evidence>
<evidence type="ECO:0000256" key="10">
    <source>
        <dbReference type="ARBA" id="ARBA00023136"/>
    </source>
</evidence>
<evidence type="ECO:0000259" key="14">
    <source>
        <dbReference type="PROSITE" id="PS50990"/>
    </source>
</evidence>
<dbReference type="PROSITE" id="PS50893">
    <property type="entry name" value="ABC_TRANSPORTER_2"/>
    <property type="match status" value="1"/>
</dbReference>
<comment type="caution">
    <text evidence="15">The sequence shown here is derived from an EMBL/GenBank/DDBJ whole genome shotgun (WGS) entry which is preliminary data.</text>
</comment>
<evidence type="ECO:0000256" key="11">
    <source>
        <dbReference type="SAM" id="Phobius"/>
    </source>
</evidence>
<feature type="transmembrane region" description="Helical" evidence="11">
    <location>
        <begin position="237"/>
        <end position="255"/>
    </location>
</feature>
<keyword evidence="3" id="KW-1003">Cell membrane</keyword>
<protein>
    <submittedName>
        <fullName evidence="15">ATP-binding cassette, subfamily C, bacterial</fullName>
    </submittedName>
</protein>
<dbReference type="InterPro" id="IPR011527">
    <property type="entry name" value="ABC1_TM_dom"/>
</dbReference>
<dbReference type="PATRIC" id="fig|1666911.3.peg.3231"/>
<dbReference type="Pfam" id="PF03412">
    <property type="entry name" value="Peptidase_C39"/>
    <property type="match status" value="1"/>
</dbReference>
<dbReference type="GO" id="GO:0005524">
    <property type="term" value="F:ATP binding"/>
    <property type="evidence" value="ECO:0007669"/>
    <property type="project" value="UniProtKB-KW"/>
</dbReference>
<dbReference type="STRING" id="1666911.HLUCCA11_05160"/>
<dbReference type="InterPro" id="IPR039421">
    <property type="entry name" value="Type_1_exporter"/>
</dbReference>
<evidence type="ECO:0000256" key="9">
    <source>
        <dbReference type="ARBA" id="ARBA00022989"/>
    </source>
</evidence>
<dbReference type="Pfam" id="PF00005">
    <property type="entry name" value="ABC_tran"/>
    <property type="match status" value="1"/>
</dbReference>
<evidence type="ECO:0000256" key="2">
    <source>
        <dbReference type="ARBA" id="ARBA00022448"/>
    </source>
</evidence>
<dbReference type="PROSITE" id="PS00211">
    <property type="entry name" value="ABC_TRANSPORTER_1"/>
    <property type="match status" value="1"/>
</dbReference>
<dbReference type="SMART" id="SM00382">
    <property type="entry name" value="AAA"/>
    <property type="match status" value="1"/>
</dbReference>
<keyword evidence="8 15" id="KW-0067">ATP-binding</keyword>
<keyword evidence="4 11" id="KW-0812">Transmembrane</keyword>
<name>A0A0N8KNH5_9CYAN</name>
<dbReference type="PANTHER" id="PTHR43394">
    <property type="entry name" value="ATP-DEPENDENT PERMEASE MDL1, MITOCHONDRIAL"/>
    <property type="match status" value="1"/>
</dbReference>
<evidence type="ECO:0000256" key="1">
    <source>
        <dbReference type="ARBA" id="ARBA00004651"/>
    </source>
</evidence>
<dbReference type="GO" id="GO:0006508">
    <property type="term" value="P:proteolysis"/>
    <property type="evidence" value="ECO:0007669"/>
    <property type="project" value="InterPro"/>
</dbReference>
<dbReference type="InterPro" id="IPR027417">
    <property type="entry name" value="P-loop_NTPase"/>
</dbReference>
<organism evidence="15 16">
    <name type="scientific">Phormidesmis priestleyi Ana</name>
    <dbReference type="NCBI Taxonomy" id="1666911"/>
    <lineage>
        <taxon>Bacteria</taxon>
        <taxon>Bacillati</taxon>
        <taxon>Cyanobacteriota</taxon>
        <taxon>Cyanophyceae</taxon>
        <taxon>Leptolyngbyales</taxon>
        <taxon>Leptolyngbyaceae</taxon>
        <taxon>Phormidesmis</taxon>
    </lineage>
</organism>
<dbReference type="CDD" id="cd18570">
    <property type="entry name" value="ABC_6TM_PCAT1_LagD_like"/>
    <property type="match status" value="1"/>
</dbReference>
<dbReference type="GO" id="GO:0008234">
    <property type="term" value="F:cysteine-type peptidase activity"/>
    <property type="evidence" value="ECO:0007669"/>
    <property type="project" value="UniProtKB-KW"/>
</dbReference>
<evidence type="ECO:0000256" key="8">
    <source>
        <dbReference type="ARBA" id="ARBA00022840"/>
    </source>
</evidence>
<evidence type="ECO:0000313" key="16">
    <source>
        <dbReference type="Proteomes" id="UP000050465"/>
    </source>
</evidence>
<dbReference type="Gene3D" id="3.90.70.10">
    <property type="entry name" value="Cysteine proteinases"/>
    <property type="match status" value="1"/>
</dbReference>
<keyword evidence="9 11" id="KW-1133">Transmembrane helix</keyword>
<dbReference type="Pfam" id="PF00664">
    <property type="entry name" value="ABC_membrane"/>
    <property type="match status" value="1"/>
</dbReference>
<comment type="subcellular location">
    <subcellularLocation>
        <location evidence="1">Cell membrane</location>
        <topology evidence="1">Multi-pass membrane protein</topology>
    </subcellularLocation>
</comment>
<dbReference type="GO" id="GO:0016887">
    <property type="term" value="F:ATP hydrolysis activity"/>
    <property type="evidence" value="ECO:0007669"/>
    <property type="project" value="InterPro"/>
</dbReference>
<keyword evidence="2" id="KW-0813">Transport</keyword>
<evidence type="ECO:0000256" key="6">
    <source>
        <dbReference type="ARBA" id="ARBA00022801"/>
    </source>
</evidence>
<dbReference type="InterPro" id="IPR005074">
    <property type="entry name" value="Peptidase_C39"/>
</dbReference>
<dbReference type="SUPFAM" id="SSF52540">
    <property type="entry name" value="P-loop containing nucleoside triphosphate hydrolases"/>
    <property type="match status" value="1"/>
</dbReference>
<dbReference type="AlphaFoldDB" id="A0A0N8KNH5"/>
<evidence type="ECO:0000256" key="5">
    <source>
        <dbReference type="ARBA" id="ARBA00022741"/>
    </source>
</evidence>
<accession>A0A0N8KNH5</accession>
<feature type="domain" description="Peptidase C39" evidence="14">
    <location>
        <begin position="46"/>
        <end position="168"/>
    </location>
</feature>
<keyword evidence="6" id="KW-0378">Hydrolase</keyword>
<keyword evidence="5" id="KW-0547">Nucleotide-binding</keyword>
<dbReference type="GO" id="GO:0015421">
    <property type="term" value="F:ABC-type oligopeptide transporter activity"/>
    <property type="evidence" value="ECO:0007669"/>
    <property type="project" value="TreeGrafter"/>
</dbReference>
<dbReference type="InterPro" id="IPR003593">
    <property type="entry name" value="AAA+_ATPase"/>
</dbReference>
<dbReference type="InterPro" id="IPR036640">
    <property type="entry name" value="ABC1_TM_sf"/>
</dbReference>
<dbReference type="InterPro" id="IPR017871">
    <property type="entry name" value="ABC_transporter-like_CS"/>
</dbReference>
<feature type="domain" description="ABC transporter" evidence="12">
    <location>
        <begin position="518"/>
        <end position="752"/>
    </location>
</feature>
<evidence type="ECO:0000259" key="13">
    <source>
        <dbReference type="PROSITE" id="PS50929"/>
    </source>
</evidence>
<feature type="domain" description="ABC transmembrane type-1" evidence="13">
    <location>
        <begin position="210"/>
        <end position="483"/>
    </location>
</feature>
<dbReference type="FunFam" id="3.40.50.300:FF:000299">
    <property type="entry name" value="ABC transporter ATP-binding protein/permease"/>
    <property type="match status" value="1"/>
</dbReference>
<sequence length="777" mass="86066">MPSIWQKLRHSSDVSYDIPKHIKNDLLDYFCLLQAPFQMKYPFVQQNSEEDCGAACIAMVSKYHGRTFTITRVREAVGTGQLGTTLLGLRRGAESLGLHARSGKTAANVLDNLGKIPLPAIIHWKGTHWVVLYGKQRNRYVVADPALGVRYLNKEKLTKGWQNGTILLLVPDAEAFYAQESDRPKGFSRFLSRVWPHRNSIIQASLYAQIIGLLSLANPFLIQILTDDVLVRGDTNLLATVSIAVAILAVINNVLKLVEHNLVANFAQRIELGMTLEFGSKLLRLPLSYFETRRSGEIVSRLEDVSRINNLISDVVIELPSRFFTSVVSFCLMVFYSPSLTLLSVGVAGVMTLITMLFVPMLRRRSRRVLELDAENQGILVETFKGALTFKTTNAESQIWDELQSRYGRLANEEYRTTQLGIANNRFSSVTSSLGSILLLWYGSTLVINGHLSIGQMLAFNGMNANFVGLIGFVIGFVDEFARAQAAVQRFGEVIDATEESVDNIHKAFVDLSPHANISCQGLQFFYPGRVNLLQDFSLVIPGGKVTAMVGRSGCGKSTLAKIIAGLHPYQSGTVRIGSYNLQDLAIESLRRQVVLVPQEPHFWSRSILENFKLGSPTATFETIVKACQIAQADEFISNLPDKYRTVLGEFGSNISGGQRQRLAIARALVVDPPILILDESTSGLDPVSESEVLRDLLYHRRGKTTIIISHRPSVIRLAHWIVMIEEGQVTIEGATGELANQKGDHLNFIYGVTLSSGLDTVKDAVSSTESEEYMKT</sequence>
<dbReference type="Gene3D" id="3.40.50.300">
    <property type="entry name" value="P-loop containing nucleotide triphosphate hydrolases"/>
    <property type="match status" value="1"/>
</dbReference>
<dbReference type="PANTHER" id="PTHR43394:SF1">
    <property type="entry name" value="ATP-BINDING CASSETTE SUB-FAMILY B MEMBER 10, MITOCHONDRIAL"/>
    <property type="match status" value="1"/>
</dbReference>
<keyword evidence="7" id="KW-0645">Protease</keyword>
<feature type="transmembrane region" description="Helical" evidence="11">
    <location>
        <begin position="434"/>
        <end position="452"/>
    </location>
</feature>
<reference evidence="15 16" key="1">
    <citation type="submission" date="2015-09" db="EMBL/GenBank/DDBJ databases">
        <title>Identification and resolution of microdiversity through metagenomic sequencing of parallel consortia.</title>
        <authorList>
            <person name="Nelson W.C."/>
            <person name="Romine M.F."/>
            <person name="Lindemann S.R."/>
        </authorList>
    </citation>
    <scope>NUCLEOTIDE SEQUENCE [LARGE SCALE GENOMIC DNA]</scope>
    <source>
        <strain evidence="15">Ana</strain>
    </source>
</reference>
<feature type="transmembrane region" description="Helical" evidence="11">
    <location>
        <begin position="342"/>
        <end position="362"/>
    </location>
</feature>
<dbReference type="GO" id="GO:0005886">
    <property type="term" value="C:plasma membrane"/>
    <property type="evidence" value="ECO:0007669"/>
    <property type="project" value="UniProtKB-SubCell"/>
</dbReference>
<evidence type="ECO:0000313" key="15">
    <source>
        <dbReference type="EMBL" id="KPQ36554.1"/>
    </source>
</evidence>
<dbReference type="Proteomes" id="UP000050465">
    <property type="component" value="Unassembled WGS sequence"/>
</dbReference>
<dbReference type="Gene3D" id="1.20.1560.10">
    <property type="entry name" value="ABC transporter type 1, transmembrane domain"/>
    <property type="match status" value="1"/>
</dbReference>
<feature type="transmembrane region" description="Helical" evidence="11">
    <location>
        <begin position="458"/>
        <end position="478"/>
    </location>
</feature>
<evidence type="ECO:0000256" key="7">
    <source>
        <dbReference type="ARBA" id="ARBA00022807"/>
    </source>
</evidence>
<dbReference type="PROSITE" id="PS50990">
    <property type="entry name" value="PEPTIDASE_C39"/>
    <property type="match status" value="1"/>
</dbReference>
<gene>
    <name evidence="15" type="ORF">HLUCCA11_05160</name>
</gene>
<dbReference type="SUPFAM" id="SSF90123">
    <property type="entry name" value="ABC transporter transmembrane region"/>
    <property type="match status" value="1"/>
</dbReference>
<evidence type="ECO:0000256" key="3">
    <source>
        <dbReference type="ARBA" id="ARBA00022475"/>
    </source>
</evidence>
<evidence type="ECO:0000259" key="12">
    <source>
        <dbReference type="PROSITE" id="PS50893"/>
    </source>
</evidence>
<keyword evidence="7" id="KW-0788">Thiol protease</keyword>
<dbReference type="EMBL" id="LJZR01000005">
    <property type="protein sequence ID" value="KPQ36554.1"/>
    <property type="molecule type" value="Genomic_DNA"/>
</dbReference>
<dbReference type="InterPro" id="IPR003439">
    <property type="entry name" value="ABC_transporter-like_ATP-bd"/>
</dbReference>